<reference evidence="1" key="2">
    <citation type="submission" date="2015-06" db="UniProtKB">
        <authorList>
            <consortium name="EnsemblMetazoa"/>
        </authorList>
    </citation>
    <scope>IDENTIFICATION</scope>
</reference>
<protein>
    <submittedName>
        <fullName evidence="1">Uncharacterized protein</fullName>
    </submittedName>
</protein>
<accession>T1JVJ9</accession>
<keyword evidence="2" id="KW-1185">Reference proteome</keyword>
<dbReference type="HOGENOM" id="CLU_3261125_0_0_1"/>
<evidence type="ECO:0000313" key="2">
    <source>
        <dbReference type="Proteomes" id="UP000015104"/>
    </source>
</evidence>
<dbReference type="EnsemblMetazoa" id="tetur02g04880.1">
    <property type="protein sequence ID" value="tetur02g04880.1"/>
    <property type="gene ID" value="tetur02g04880"/>
</dbReference>
<dbReference type="Proteomes" id="UP000015104">
    <property type="component" value="Unassembled WGS sequence"/>
</dbReference>
<name>T1JVJ9_TETUR</name>
<evidence type="ECO:0000313" key="1">
    <source>
        <dbReference type="EnsemblMetazoa" id="tetur02g04880.1"/>
    </source>
</evidence>
<organism evidence="1 2">
    <name type="scientific">Tetranychus urticae</name>
    <name type="common">Two-spotted spider mite</name>
    <dbReference type="NCBI Taxonomy" id="32264"/>
    <lineage>
        <taxon>Eukaryota</taxon>
        <taxon>Metazoa</taxon>
        <taxon>Ecdysozoa</taxon>
        <taxon>Arthropoda</taxon>
        <taxon>Chelicerata</taxon>
        <taxon>Arachnida</taxon>
        <taxon>Acari</taxon>
        <taxon>Acariformes</taxon>
        <taxon>Trombidiformes</taxon>
        <taxon>Prostigmata</taxon>
        <taxon>Eleutherengona</taxon>
        <taxon>Raphignathae</taxon>
        <taxon>Tetranychoidea</taxon>
        <taxon>Tetranychidae</taxon>
        <taxon>Tetranychus</taxon>
    </lineage>
</organism>
<dbReference type="AlphaFoldDB" id="T1JVJ9"/>
<dbReference type="EMBL" id="CAEY01000795">
    <property type="status" value="NOT_ANNOTATED_CDS"/>
    <property type="molecule type" value="Genomic_DNA"/>
</dbReference>
<sequence>MDKLTSLEAQEIIEIYEFFYIDPEFSDAIFGFRFFIIIEVVV</sequence>
<reference evidence="2" key="1">
    <citation type="submission" date="2011-08" db="EMBL/GenBank/DDBJ databases">
        <authorList>
            <person name="Rombauts S."/>
        </authorList>
    </citation>
    <scope>NUCLEOTIDE SEQUENCE</scope>
    <source>
        <strain evidence="2">London</strain>
    </source>
</reference>
<proteinExistence type="predicted"/>